<dbReference type="AlphaFoldDB" id="A0A0F9UAY9"/>
<protein>
    <submittedName>
        <fullName evidence="1">Uncharacterized protein</fullName>
    </submittedName>
</protein>
<dbReference type="EMBL" id="LAZR01000763">
    <property type="protein sequence ID" value="KKN58441.1"/>
    <property type="molecule type" value="Genomic_DNA"/>
</dbReference>
<proteinExistence type="predicted"/>
<name>A0A0F9UAY9_9ZZZZ</name>
<comment type="caution">
    <text evidence="1">The sequence shown here is derived from an EMBL/GenBank/DDBJ whole genome shotgun (WGS) entry which is preliminary data.</text>
</comment>
<organism evidence="1">
    <name type="scientific">marine sediment metagenome</name>
    <dbReference type="NCBI Taxonomy" id="412755"/>
    <lineage>
        <taxon>unclassified sequences</taxon>
        <taxon>metagenomes</taxon>
        <taxon>ecological metagenomes</taxon>
    </lineage>
</organism>
<reference evidence="1" key="1">
    <citation type="journal article" date="2015" name="Nature">
        <title>Complex archaea that bridge the gap between prokaryotes and eukaryotes.</title>
        <authorList>
            <person name="Spang A."/>
            <person name="Saw J.H."/>
            <person name="Jorgensen S.L."/>
            <person name="Zaremba-Niedzwiedzka K."/>
            <person name="Martijn J."/>
            <person name="Lind A.E."/>
            <person name="van Eijk R."/>
            <person name="Schleper C."/>
            <person name="Guy L."/>
            <person name="Ettema T.J."/>
        </authorList>
    </citation>
    <scope>NUCLEOTIDE SEQUENCE</scope>
</reference>
<evidence type="ECO:0000313" key="1">
    <source>
        <dbReference type="EMBL" id="KKN58441.1"/>
    </source>
</evidence>
<accession>A0A0F9UAY9</accession>
<gene>
    <name evidence="1" type="ORF">LCGC14_0552540</name>
</gene>
<sequence>MSLEKITSGGLAGAKAADKTAAIAELDAIIAGLDRDEGKELAVEIARLRAIEKMTPGEKNLLIGHAQRLKVLLTA</sequence>